<gene>
    <name evidence="2" type="ORF">PAAG_05280</name>
</gene>
<dbReference type="KEGG" id="pbl:PAAG_05280"/>
<dbReference type="VEuPathDB" id="FungiDB:PAAG_05280"/>
<dbReference type="HOGENOM" id="CLU_1489438_0_0_1"/>
<dbReference type="SUPFAM" id="SSF50630">
    <property type="entry name" value="Acid proteases"/>
    <property type="match status" value="1"/>
</dbReference>
<dbReference type="Proteomes" id="UP000002059">
    <property type="component" value="Partially assembled WGS sequence"/>
</dbReference>
<dbReference type="Gene3D" id="2.40.70.10">
    <property type="entry name" value="Acid Proteases"/>
    <property type="match status" value="1"/>
</dbReference>
<dbReference type="InterPro" id="IPR021109">
    <property type="entry name" value="Peptidase_aspartic_dom_sf"/>
</dbReference>
<name>C1H3D7_PARBA</name>
<feature type="region of interest" description="Disordered" evidence="1">
    <location>
        <begin position="1"/>
        <end position="22"/>
    </location>
</feature>
<sequence>MQTVQSVPIYSPKTCQPPQGSIGVSRSSPFLDALKAQKRISSRTWSLFWGWQGMKASQQMKGKLVPGGSDRAKIKGDNFTREFVNPKKCSSGLMVYVKRIHIITWFCDERNVFDSSGTPSMHLPRKSDIHARHGLIITVPNHQLVLPNVAIIAIPKDGNRQSPTTHGSPQFSMPARKAPHT</sequence>
<feature type="compositionally biased region" description="Polar residues" evidence="1">
    <location>
        <begin position="160"/>
        <end position="171"/>
    </location>
</feature>
<proteinExistence type="predicted"/>
<accession>C1H3D7</accession>
<evidence type="ECO:0000256" key="1">
    <source>
        <dbReference type="SAM" id="MobiDB-lite"/>
    </source>
</evidence>
<keyword evidence="3" id="KW-1185">Reference proteome</keyword>
<evidence type="ECO:0000313" key="3">
    <source>
        <dbReference type="Proteomes" id="UP000002059"/>
    </source>
</evidence>
<feature type="region of interest" description="Disordered" evidence="1">
    <location>
        <begin position="157"/>
        <end position="181"/>
    </location>
</feature>
<protein>
    <submittedName>
        <fullName evidence="2">Uncharacterized protein</fullName>
    </submittedName>
</protein>
<dbReference type="EMBL" id="KN294005">
    <property type="protein sequence ID" value="EEH34231.2"/>
    <property type="molecule type" value="Genomic_DNA"/>
</dbReference>
<dbReference type="RefSeq" id="XP_015699751.1">
    <property type="nucleotide sequence ID" value="XM_015845525.1"/>
</dbReference>
<dbReference type="GeneID" id="9095812"/>
<reference evidence="2 3" key="1">
    <citation type="journal article" date="2011" name="PLoS Genet.">
        <title>Comparative genomic analysis of human fungal pathogens causing paracoccidioidomycosis.</title>
        <authorList>
            <person name="Desjardins C.A."/>
            <person name="Champion M.D."/>
            <person name="Holder J.W."/>
            <person name="Muszewska A."/>
            <person name="Goldberg J."/>
            <person name="Bailao A.M."/>
            <person name="Brigido M.M."/>
            <person name="Ferreira M.E."/>
            <person name="Garcia A.M."/>
            <person name="Grynberg M."/>
            <person name="Gujja S."/>
            <person name="Heiman D.I."/>
            <person name="Henn M.R."/>
            <person name="Kodira C.D."/>
            <person name="Leon-Narvaez H."/>
            <person name="Longo L.V."/>
            <person name="Ma L.J."/>
            <person name="Malavazi I."/>
            <person name="Matsuo A.L."/>
            <person name="Morais F.V."/>
            <person name="Pereira M."/>
            <person name="Rodriguez-Brito S."/>
            <person name="Sakthikumar S."/>
            <person name="Salem-Izacc S.M."/>
            <person name="Sykes S.M."/>
            <person name="Teixeira M.M."/>
            <person name="Vallejo M.C."/>
            <person name="Walter M.E."/>
            <person name="Yandava C."/>
            <person name="Young S."/>
            <person name="Zeng Q."/>
            <person name="Zucker J."/>
            <person name="Felipe M.S."/>
            <person name="Goldman G.H."/>
            <person name="Haas B.J."/>
            <person name="McEwen J.G."/>
            <person name="Nino-Vega G."/>
            <person name="Puccia R."/>
            <person name="San-Blas G."/>
            <person name="Soares C.M."/>
            <person name="Birren B.W."/>
            <person name="Cuomo C.A."/>
        </authorList>
    </citation>
    <scope>NUCLEOTIDE SEQUENCE [LARGE SCALE GENOMIC DNA]</scope>
    <source>
        <strain evidence="3">ATCC MYA-826 / Pb01</strain>
    </source>
</reference>
<dbReference type="OrthoDB" id="4074350at2759"/>
<evidence type="ECO:0000313" key="2">
    <source>
        <dbReference type="EMBL" id="EEH34231.2"/>
    </source>
</evidence>
<dbReference type="AlphaFoldDB" id="C1H3D7"/>
<organism evidence="2 3">
    <name type="scientific">Paracoccidioides lutzii (strain ATCC MYA-826 / Pb01)</name>
    <name type="common">Paracoccidioides brasiliensis</name>
    <dbReference type="NCBI Taxonomy" id="502779"/>
    <lineage>
        <taxon>Eukaryota</taxon>
        <taxon>Fungi</taxon>
        <taxon>Dikarya</taxon>
        <taxon>Ascomycota</taxon>
        <taxon>Pezizomycotina</taxon>
        <taxon>Eurotiomycetes</taxon>
        <taxon>Eurotiomycetidae</taxon>
        <taxon>Onygenales</taxon>
        <taxon>Ajellomycetaceae</taxon>
        <taxon>Paracoccidioides</taxon>
    </lineage>
</organism>